<dbReference type="PANTHER" id="PTHR12482">
    <property type="entry name" value="LIPASE ROG1-RELATED-RELATED"/>
    <property type="match status" value="1"/>
</dbReference>
<name>U4LNL8_PYROM</name>
<comment type="similarity">
    <text evidence="1">Belongs to the putative lipase ROG1 family.</text>
</comment>
<protein>
    <submittedName>
        <fullName evidence="5">Similar to Putative lipase ROG1 acc. no. P53118</fullName>
    </submittedName>
</protein>
<evidence type="ECO:0000256" key="3">
    <source>
        <dbReference type="SAM" id="MobiDB-lite"/>
    </source>
</evidence>
<dbReference type="InterPro" id="IPR007751">
    <property type="entry name" value="DUF676_lipase-like"/>
</dbReference>
<gene>
    <name evidence="5" type="ORF">PCON_14222</name>
</gene>
<feature type="region of interest" description="Disordered" evidence="3">
    <location>
        <begin position="1030"/>
        <end position="1088"/>
    </location>
</feature>
<feature type="compositionally biased region" description="Low complexity" evidence="3">
    <location>
        <begin position="959"/>
        <end position="970"/>
    </location>
</feature>
<feature type="region of interest" description="Disordered" evidence="3">
    <location>
        <begin position="892"/>
        <end position="933"/>
    </location>
</feature>
<feature type="region of interest" description="Disordered" evidence="3">
    <location>
        <begin position="72"/>
        <end position="112"/>
    </location>
</feature>
<keyword evidence="2" id="KW-0443">Lipid metabolism</keyword>
<dbReference type="PANTHER" id="PTHR12482:SF62">
    <property type="entry name" value="LIPASE ROG1-RELATED"/>
    <property type="match status" value="1"/>
</dbReference>
<feature type="domain" description="DUF676" evidence="4">
    <location>
        <begin position="286"/>
        <end position="551"/>
    </location>
</feature>
<feature type="region of interest" description="Disordered" evidence="3">
    <location>
        <begin position="255"/>
        <end position="274"/>
    </location>
</feature>
<feature type="compositionally biased region" description="Low complexity" evidence="3">
    <location>
        <begin position="1056"/>
        <end position="1068"/>
    </location>
</feature>
<dbReference type="InterPro" id="IPR044294">
    <property type="entry name" value="Lipase-like"/>
</dbReference>
<feature type="region of interest" description="Disordered" evidence="3">
    <location>
        <begin position="174"/>
        <end position="193"/>
    </location>
</feature>
<dbReference type="GO" id="GO:0016042">
    <property type="term" value="P:lipid catabolic process"/>
    <property type="evidence" value="ECO:0007669"/>
    <property type="project" value="UniProtKB-KW"/>
</dbReference>
<organism evidence="5 6">
    <name type="scientific">Pyronema omphalodes (strain CBS 100304)</name>
    <name type="common">Pyronema confluens</name>
    <dbReference type="NCBI Taxonomy" id="1076935"/>
    <lineage>
        <taxon>Eukaryota</taxon>
        <taxon>Fungi</taxon>
        <taxon>Dikarya</taxon>
        <taxon>Ascomycota</taxon>
        <taxon>Pezizomycotina</taxon>
        <taxon>Pezizomycetes</taxon>
        <taxon>Pezizales</taxon>
        <taxon>Pyronemataceae</taxon>
        <taxon>Pyronema</taxon>
    </lineage>
</organism>
<dbReference type="OrthoDB" id="5368485at2759"/>
<dbReference type="GO" id="GO:0047372">
    <property type="term" value="F:monoacylglycerol lipase activity"/>
    <property type="evidence" value="ECO:0007669"/>
    <property type="project" value="TreeGrafter"/>
</dbReference>
<accession>U4LNL8</accession>
<sequence length="1162" mass="126196">MLLLHTTGITKIGEVRRYTITYTPSSDRILPLPTQLHLRIKNTAPLPFRAAYLHGPYTLYVSVRRAEFQPWKSATEGTDERDEELGRREDREPDNDETWAAESGEPWSPGGRRAEIAERAERLAQAAKNPDDEREKEGLIPLYEPHLKAGASFYATLPIPASLLSNRSQRRDYEHGGRVSLDGTRQFDPPNPTERKSVTWIVEIISQTIFSPTATVGYELLLGRDEKSLGFSVTGDVCSRAITVRLEGNKELWNRPVFPGEDSGGATGEEEAEVQEELRRAAGQKKKKVHLVVLTHGLHSNTGADMLFLKEAIDEEARKAALARRERRQKEFEEGRITKNQLEALNNDDEQVIVRGFHDNHCRTERGIKYLGKRLAKYILHLSSPHSHPLPHPGKLQKRPHHLLTPAAEPKNYRITSISFLGHSLGGLVQTYAIAYIHAHAPTFFTDVKPINFVAFATPFLGLSNENPLYVRFALDFGLVGRTGQDLGLTWKAPGPFSGWGNKNSVKTEVSGSKPLLRILPTGPAHEVLKKFRRRTVYANVVNDGIVPLRTSCLLFLDWKGLGKVEKARRENMVGGLVEWGWGQLVESGLRPAGASAGRVEGATGLGSKLTSPISPTFSLPMSPTFSLPSFGTAFWNKNHNNSDVKALPPTPPNGVAIGEAPRTGEPTIREQLEGRGAESSAEPEFPPTIPVALTKPPAPNPFTGLMALLRPTAKPAPAKNNQQLQRIFTDSQTATPSSSTTSLTGVGFSSGTEASGSGAGAGTGTGNSAAPTPPPRTTLLEAAGDLLNPPLPPSTYLTDETTRPECIFHDRVYESSDIPPAKSDRISVEEKIARAWHKDMSWRKVLVSIQPDAHNNVVVRRGFANAYGWGVVRHAVEAHFSLEADNLLPVRSNQSSRSVSPEDIAVGSSAEGDGTETSRPVASTPEDPDERQFLIGNLGRSRSETLDSTASWSSSAFLSSSASSSSDEAGTAPDIDRFLDLPSPGGGLVEVSKVSAEARRSGEGTRLGLGLGLRNLSFGSSAVGGIGGWGERRDEGGTERPSSEAMRALERVKRNSGGSNGHSRNSSVAASMERTNSEATILPPGMREETLGLLEGQRRDAIEADLQGARDAVEAVQRQAVGDERREREEQAQIEGQLLELGLGGSTPRMDSKAGSLRRDE</sequence>
<evidence type="ECO:0000256" key="2">
    <source>
        <dbReference type="ARBA" id="ARBA00022963"/>
    </source>
</evidence>
<dbReference type="Pfam" id="PF05057">
    <property type="entry name" value="DUF676"/>
    <property type="match status" value="1"/>
</dbReference>
<feature type="region of interest" description="Disordered" evidence="3">
    <location>
        <begin position="959"/>
        <end position="985"/>
    </location>
</feature>
<feature type="compositionally biased region" description="Basic and acidic residues" evidence="3">
    <location>
        <begin position="1031"/>
        <end position="1054"/>
    </location>
</feature>
<evidence type="ECO:0000259" key="4">
    <source>
        <dbReference type="Pfam" id="PF05057"/>
    </source>
</evidence>
<proteinExistence type="inferred from homology"/>
<feature type="compositionally biased region" description="Low complexity" evidence="3">
    <location>
        <begin position="731"/>
        <end position="757"/>
    </location>
</feature>
<dbReference type="EMBL" id="HF936032">
    <property type="protein sequence ID" value="CCX33182.1"/>
    <property type="molecule type" value="Genomic_DNA"/>
</dbReference>
<dbReference type="AlphaFoldDB" id="U4LNL8"/>
<dbReference type="eggNOG" id="KOG4372">
    <property type="taxonomic scope" value="Eukaryota"/>
</dbReference>
<dbReference type="OMA" id="WSYIRPT"/>
<dbReference type="SUPFAM" id="SSF53474">
    <property type="entry name" value="alpha/beta-Hydrolases"/>
    <property type="match status" value="1"/>
</dbReference>
<keyword evidence="6" id="KW-1185">Reference proteome</keyword>
<evidence type="ECO:0000313" key="5">
    <source>
        <dbReference type="EMBL" id="CCX33182.1"/>
    </source>
</evidence>
<evidence type="ECO:0000313" key="6">
    <source>
        <dbReference type="Proteomes" id="UP000018144"/>
    </source>
</evidence>
<feature type="region of interest" description="Disordered" evidence="3">
    <location>
        <begin position="731"/>
        <end position="802"/>
    </location>
</feature>
<dbReference type="Proteomes" id="UP000018144">
    <property type="component" value="Unassembled WGS sequence"/>
</dbReference>
<dbReference type="InterPro" id="IPR029058">
    <property type="entry name" value="AB_hydrolase_fold"/>
</dbReference>
<reference evidence="5 6" key="1">
    <citation type="journal article" date="2013" name="PLoS Genet.">
        <title>The genome and development-dependent transcriptomes of Pyronema confluens: a window into fungal evolution.</title>
        <authorList>
            <person name="Traeger S."/>
            <person name="Altegoer F."/>
            <person name="Freitag M."/>
            <person name="Gabaldon T."/>
            <person name="Kempken F."/>
            <person name="Kumar A."/>
            <person name="Marcet-Houben M."/>
            <person name="Poggeler S."/>
            <person name="Stajich J.E."/>
            <person name="Nowrousian M."/>
        </authorList>
    </citation>
    <scope>NUCLEOTIDE SEQUENCE [LARGE SCALE GENOMIC DNA]</scope>
    <source>
        <strain evidence="6">CBS 100304</strain>
        <tissue evidence="5">Vegetative mycelium</tissue>
    </source>
</reference>
<keyword evidence="2" id="KW-0442">Lipid degradation</keyword>
<feature type="region of interest" description="Disordered" evidence="3">
    <location>
        <begin position="1138"/>
        <end position="1162"/>
    </location>
</feature>
<evidence type="ECO:0000256" key="1">
    <source>
        <dbReference type="ARBA" id="ARBA00007920"/>
    </source>
</evidence>